<evidence type="ECO:0000313" key="1">
    <source>
        <dbReference type="EMBL" id="AQQ54473.1"/>
    </source>
</evidence>
<sequence length="70" mass="7992">MERKVVVPLTKSVKEVSPEKAEQALFSASHSLVTEGFEVSGEDRNLVRLLLTGEWTERQFQEAVKNRYNV</sequence>
<dbReference type="KEGG" id="pmar:B0X71_16105"/>
<keyword evidence="2" id="KW-1185">Reference proteome</keyword>
<dbReference type="Proteomes" id="UP000188184">
    <property type="component" value="Chromosome"/>
</dbReference>
<evidence type="ECO:0008006" key="3">
    <source>
        <dbReference type="Google" id="ProtNLM"/>
    </source>
</evidence>
<name>A0A1Q2L228_9BACL</name>
<gene>
    <name evidence="1" type="ORF">B0X71_16105</name>
</gene>
<organism evidence="1 2">
    <name type="scientific">Planococcus lenghuensis</name>
    <dbReference type="NCBI Taxonomy" id="2213202"/>
    <lineage>
        <taxon>Bacteria</taxon>
        <taxon>Bacillati</taxon>
        <taxon>Bacillota</taxon>
        <taxon>Bacilli</taxon>
        <taxon>Bacillales</taxon>
        <taxon>Caryophanaceae</taxon>
        <taxon>Planococcus</taxon>
    </lineage>
</organism>
<dbReference type="AlphaFoldDB" id="A0A1Q2L228"/>
<dbReference type="OrthoDB" id="2428456at2"/>
<protein>
    <recommendedName>
        <fullName evidence="3">Antitoxin VbhA domain-containing protein</fullName>
    </recommendedName>
</protein>
<evidence type="ECO:0000313" key="2">
    <source>
        <dbReference type="Proteomes" id="UP000188184"/>
    </source>
</evidence>
<dbReference type="EMBL" id="CP019640">
    <property type="protein sequence ID" value="AQQ54473.1"/>
    <property type="molecule type" value="Genomic_DNA"/>
</dbReference>
<proteinExistence type="predicted"/>
<accession>A0A1Q2L228</accession>
<reference evidence="1 2" key="1">
    <citation type="submission" date="2017-02" db="EMBL/GenBank/DDBJ databases">
        <title>The complete genomic sequence of a novel cold adapted crude oil-degrading bacterium Planococcus qaidamina Y42.</title>
        <authorList>
            <person name="Yang R."/>
        </authorList>
    </citation>
    <scope>NUCLEOTIDE SEQUENCE [LARGE SCALE GENOMIC DNA]</scope>
    <source>
        <strain evidence="1 2">Y42</strain>
    </source>
</reference>